<feature type="compositionally biased region" description="Basic and acidic residues" evidence="3">
    <location>
        <begin position="373"/>
        <end position="402"/>
    </location>
</feature>
<comment type="caution">
    <text evidence="4">The sequence shown here is derived from an EMBL/GenBank/DDBJ whole genome shotgun (WGS) entry which is preliminary data.</text>
</comment>
<gene>
    <name evidence="4" type="ORF">P4O66_018769</name>
</gene>
<dbReference type="InterPro" id="IPR003591">
    <property type="entry name" value="Leu-rich_rpt_typical-subtyp"/>
</dbReference>
<evidence type="ECO:0000256" key="2">
    <source>
        <dbReference type="ARBA" id="ARBA00022737"/>
    </source>
</evidence>
<evidence type="ECO:0000313" key="5">
    <source>
        <dbReference type="Proteomes" id="UP001239994"/>
    </source>
</evidence>
<proteinExistence type="predicted"/>
<dbReference type="PROSITE" id="PS51450">
    <property type="entry name" value="LRR"/>
    <property type="match status" value="7"/>
</dbReference>
<dbReference type="AlphaFoldDB" id="A0AAD9DKR5"/>
<feature type="compositionally biased region" description="Polar residues" evidence="3">
    <location>
        <begin position="438"/>
        <end position="452"/>
    </location>
</feature>
<accession>A0AAD9DKR5</accession>
<keyword evidence="5" id="KW-1185">Reference proteome</keyword>
<dbReference type="InterPro" id="IPR032675">
    <property type="entry name" value="LRR_dom_sf"/>
</dbReference>
<dbReference type="PANTHER" id="PTHR45973">
    <property type="entry name" value="PROTEIN PHOSPHATASE 1 REGULATORY SUBUNIT SDS22-RELATED"/>
    <property type="match status" value="1"/>
</dbReference>
<evidence type="ECO:0008006" key="6">
    <source>
        <dbReference type="Google" id="ProtNLM"/>
    </source>
</evidence>
<evidence type="ECO:0000256" key="1">
    <source>
        <dbReference type="ARBA" id="ARBA00022614"/>
    </source>
</evidence>
<feature type="region of interest" description="Disordered" evidence="3">
    <location>
        <begin position="373"/>
        <end position="405"/>
    </location>
</feature>
<dbReference type="PANTHER" id="PTHR45973:SF8">
    <property type="entry name" value="LEUCINE-RICH REPEAT-CONTAINING PROTEIN 49"/>
    <property type="match status" value="1"/>
</dbReference>
<protein>
    <recommendedName>
        <fullName evidence="6">Leucine rich repeat containing 49</fullName>
    </recommendedName>
</protein>
<sequence length="801" mass="88426">MGSHKQQSSSLSSRSLTPTVKSYKFHLAAVKTLLPDRPIQRPIDLRLSKHPTKANMDALRANPSRQDSRPATHCRPLHPPVLAFVNELVGPEWTLLPPAWVKGGRGSPAHRGRAPQAVGSAGTTYSLSKAPLLLRTFGDALAMSNRSTPARSRDDCSPSLERLDLDHHGLTECPSLDKMCKLHLLNLQHNLLSHLPHLAHLRRLAILDLYDNRLTDMSAISALPSLRVLILGKNGIQRISGLDSLTKLNVLDLHSNQISVIENVSHLSELRVLNLAGNHITRVEKLQGLDSLTELNLRCNRISTVTEVDRLPCLQRLFLSTNSICSFDELACLGDSCSLSELTLDGNPVAQESCYKQTTLRCLLPLRPLDMKRSTEEERRVASLLARKEDEKKREGHKQAAHKEKRRLAIRNAAQQWEGSKACLELPAQNGAKEELSPENSPAHSPAQSNGIAQDPSPDELRRERGSPLTVPERPAGGSESRLRFTSRPSSPRDPRTQEAGAAGVQSLSLSENHVAELDGETVRLFGLGALDTLERGWGAQTAGAVTTIAFRYIHFDSIAPTLPRVRLKFPSLTHLVFMETNITRLQQLAALAQVRRLEQVTIHPDGNPVVGLTLWRAFLIYRLNHLSLQKINGTEVTTNDIMASERVFGTLGYVASTETPRCRLLLQLEESRKRQLQFLLEGRGHRAGLSLEELRENGKLLGESVSRALFNYPSRDVSSDCPEAPQGGGGGRGEALECASAVEQYLRGLGNSACSTSLKGEALQKLWPAMFVEMVRDCVLETRDMPTYRRACLSRLAQSK</sequence>
<organism evidence="4 5">
    <name type="scientific">Electrophorus voltai</name>
    <dbReference type="NCBI Taxonomy" id="2609070"/>
    <lineage>
        <taxon>Eukaryota</taxon>
        <taxon>Metazoa</taxon>
        <taxon>Chordata</taxon>
        <taxon>Craniata</taxon>
        <taxon>Vertebrata</taxon>
        <taxon>Euteleostomi</taxon>
        <taxon>Actinopterygii</taxon>
        <taxon>Neopterygii</taxon>
        <taxon>Teleostei</taxon>
        <taxon>Ostariophysi</taxon>
        <taxon>Gymnotiformes</taxon>
        <taxon>Gymnotoidei</taxon>
        <taxon>Gymnotidae</taxon>
        <taxon>Electrophorus</taxon>
    </lineage>
</organism>
<dbReference type="SMART" id="SM00365">
    <property type="entry name" value="LRR_SD22"/>
    <property type="match status" value="6"/>
</dbReference>
<evidence type="ECO:0000313" key="4">
    <source>
        <dbReference type="EMBL" id="KAK1785386.1"/>
    </source>
</evidence>
<keyword evidence="1" id="KW-0433">Leucine-rich repeat</keyword>
<dbReference type="Proteomes" id="UP001239994">
    <property type="component" value="Unassembled WGS sequence"/>
</dbReference>
<dbReference type="InterPro" id="IPR050576">
    <property type="entry name" value="Cilia_flagella_integrity"/>
</dbReference>
<dbReference type="InterPro" id="IPR001611">
    <property type="entry name" value="Leu-rich_rpt"/>
</dbReference>
<dbReference type="SUPFAM" id="SSF52058">
    <property type="entry name" value="L domain-like"/>
    <property type="match status" value="1"/>
</dbReference>
<name>A0AAD9DKR5_9TELE</name>
<dbReference type="SMART" id="SM00369">
    <property type="entry name" value="LRR_TYP"/>
    <property type="match status" value="7"/>
</dbReference>
<reference evidence="4" key="1">
    <citation type="submission" date="2023-03" db="EMBL/GenBank/DDBJ databases">
        <title>Electrophorus voltai genome.</title>
        <authorList>
            <person name="Bian C."/>
        </authorList>
    </citation>
    <scope>NUCLEOTIDE SEQUENCE</scope>
    <source>
        <strain evidence="4">CB-2022</strain>
        <tissue evidence="4">Muscle</tissue>
    </source>
</reference>
<dbReference type="Pfam" id="PF14580">
    <property type="entry name" value="LRR_9"/>
    <property type="match status" value="1"/>
</dbReference>
<dbReference type="EMBL" id="JAROKS010000026">
    <property type="protein sequence ID" value="KAK1785386.1"/>
    <property type="molecule type" value="Genomic_DNA"/>
</dbReference>
<keyword evidence="2" id="KW-0677">Repeat</keyword>
<dbReference type="Gene3D" id="3.80.10.10">
    <property type="entry name" value="Ribonuclease Inhibitor"/>
    <property type="match status" value="3"/>
</dbReference>
<evidence type="ECO:0000256" key="3">
    <source>
        <dbReference type="SAM" id="MobiDB-lite"/>
    </source>
</evidence>
<feature type="region of interest" description="Disordered" evidence="3">
    <location>
        <begin position="431"/>
        <end position="506"/>
    </location>
</feature>